<dbReference type="KEGG" id="cam:101507980"/>
<dbReference type="STRING" id="3827.A0A1S2XJ87"/>
<evidence type="ECO:0000259" key="2">
    <source>
        <dbReference type="PROSITE" id="PS50802"/>
    </source>
</evidence>
<feature type="region of interest" description="Disordered" evidence="1">
    <location>
        <begin position="155"/>
        <end position="178"/>
    </location>
</feature>
<sequence length="390" mass="44702">MIVLQHSEIITSFEKSIIQKVHRHSNRLYANVCGVVSKNAIDHIAAEFDRVKYVGIDKSECRCTVRRTHGLPCACEIARYSMIPCSIPLDYIHIWWTELTFHDDGSGKPSELSVKHEIEVIVKKFDKLDVLGKIALKGKLREIAYPSTTSMCPPVDKVKTNGAPKKGKSKVSKRDKSTTRDPSWWEYVDTSVRCNSTNAFKKLTPRPSVNKVQQPRVLIFKDWLPVEIHKFIDDIIDVGEDGNCGYRAVAALLRMGENFWAFIRQECVVELQEFMSHYEIIYGGQIFVQQFIHNVYVEHVATLDNWMTLPEMGHVIASKFNLVFVALSLNQSQTFFPLRIPPPTLISDHRMIVIAFVNNCHFVRVYLKPNSPIPSPSNLWRKNCTEEARQ</sequence>
<keyword evidence="3" id="KW-1185">Reference proteome</keyword>
<evidence type="ECO:0000313" key="4">
    <source>
        <dbReference type="RefSeq" id="XP_004490177.1"/>
    </source>
</evidence>
<feature type="domain" description="OTU" evidence="2">
    <location>
        <begin position="233"/>
        <end position="356"/>
    </location>
</feature>
<dbReference type="Gene3D" id="3.90.70.80">
    <property type="match status" value="1"/>
</dbReference>
<dbReference type="eggNOG" id="ENOG502QQB8">
    <property type="taxonomic scope" value="Eukaryota"/>
</dbReference>
<dbReference type="CDD" id="cd22744">
    <property type="entry name" value="OTU"/>
    <property type="match status" value="1"/>
</dbReference>
<dbReference type="PaxDb" id="3827-XP_004490177.1"/>
<dbReference type="RefSeq" id="XP_004490177.1">
    <property type="nucleotide sequence ID" value="XM_004490120.1"/>
</dbReference>
<evidence type="ECO:0000313" key="3">
    <source>
        <dbReference type="Proteomes" id="UP000087171"/>
    </source>
</evidence>
<organism evidence="3 4">
    <name type="scientific">Cicer arietinum</name>
    <name type="common">Chickpea</name>
    <name type="synonym">Garbanzo</name>
    <dbReference type="NCBI Taxonomy" id="3827"/>
    <lineage>
        <taxon>Eukaryota</taxon>
        <taxon>Viridiplantae</taxon>
        <taxon>Streptophyta</taxon>
        <taxon>Embryophyta</taxon>
        <taxon>Tracheophyta</taxon>
        <taxon>Spermatophyta</taxon>
        <taxon>Magnoliopsida</taxon>
        <taxon>eudicotyledons</taxon>
        <taxon>Gunneridae</taxon>
        <taxon>Pentapetalae</taxon>
        <taxon>rosids</taxon>
        <taxon>fabids</taxon>
        <taxon>Fabales</taxon>
        <taxon>Fabaceae</taxon>
        <taxon>Papilionoideae</taxon>
        <taxon>50 kb inversion clade</taxon>
        <taxon>NPAAA clade</taxon>
        <taxon>Hologalegina</taxon>
        <taxon>IRL clade</taxon>
        <taxon>Cicereae</taxon>
        <taxon>Cicer</taxon>
    </lineage>
</organism>
<dbReference type="AlphaFoldDB" id="A0A1S2XJ87"/>
<reference evidence="4" key="2">
    <citation type="submission" date="2025-08" db="UniProtKB">
        <authorList>
            <consortium name="RefSeq"/>
        </authorList>
    </citation>
    <scope>IDENTIFICATION</scope>
    <source>
        <tissue evidence="4">Etiolated seedlings</tissue>
    </source>
</reference>
<reference evidence="3" key="1">
    <citation type="journal article" date="2013" name="Nat. Biotechnol.">
        <title>Draft genome sequence of chickpea (Cicer arietinum) provides a resource for trait improvement.</title>
        <authorList>
            <person name="Varshney R.K."/>
            <person name="Song C."/>
            <person name="Saxena R.K."/>
            <person name="Azam S."/>
            <person name="Yu S."/>
            <person name="Sharpe A.G."/>
            <person name="Cannon S."/>
            <person name="Baek J."/>
            <person name="Rosen B.D."/>
            <person name="Tar'an B."/>
            <person name="Millan T."/>
            <person name="Zhang X."/>
            <person name="Ramsay L.D."/>
            <person name="Iwata A."/>
            <person name="Wang Y."/>
            <person name="Nelson W."/>
            <person name="Farmer A.D."/>
            <person name="Gaur P.M."/>
            <person name="Soderlund C."/>
            <person name="Penmetsa R.V."/>
            <person name="Xu C."/>
            <person name="Bharti A.K."/>
            <person name="He W."/>
            <person name="Winter P."/>
            <person name="Zhao S."/>
            <person name="Hane J.K."/>
            <person name="Carrasquilla-Garcia N."/>
            <person name="Condie J.A."/>
            <person name="Upadhyaya H.D."/>
            <person name="Luo M.C."/>
            <person name="Thudi M."/>
            <person name="Gowda C.L."/>
            <person name="Singh N.P."/>
            <person name="Lichtenzveig J."/>
            <person name="Gali K.K."/>
            <person name="Rubio J."/>
            <person name="Nadarajan N."/>
            <person name="Dolezel J."/>
            <person name="Bansal K.C."/>
            <person name="Xu X."/>
            <person name="Edwards D."/>
            <person name="Zhang G."/>
            <person name="Kahl G."/>
            <person name="Gil J."/>
            <person name="Singh K.B."/>
            <person name="Datta S.K."/>
            <person name="Jackson S.A."/>
            <person name="Wang J."/>
            <person name="Cook D.R."/>
        </authorList>
    </citation>
    <scope>NUCLEOTIDE SEQUENCE [LARGE SCALE GENOMIC DNA]</scope>
    <source>
        <strain evidence="3">cv. CDC Frontier</strain>
    </source>
</reference>
<dbReference type="OrthoDB" id="1915076at2759"/>
<accession>A0A1S2XJ87</accession>
<dbReference type="GeneID" id="101507980"/>
<dbReference type="Proteomes" id="UP000087171">
    <property type="component" value="Chromosome Ca2"/>
</dbReference>
<dbReference type="InterPro" id="IPR003323">
    <property type="entry name" value="OTU_dom"/>
</dbReference>
<evidence type="ECO:0000256" key="1">
    <source>
        <dbReference type="SAM" id="MobiDB-lite"/>
    </source>
</evidence>
<dbReference type="PROSITE" id="PS50802">
    <property type="entry name" value="OTU"/>
    <property type="match status" value="1"/>
</dbReference>
<gene>
    <name evidence="4" type="primary">LOC101507980</name>
</gene>
<name>A0A1S2XJ87_CICAR</name>
<protein>
    <submittedName>
        <fullName evidence="4">Uncharacterized protein LOC101507980</fullName>
    </submittedName>
</protein>
<proteinExistence type="predicted"/>